<sequence>MYKELPATVKSNITRSISVVFQQYMATIQWSENNFKMEDFILKWRNYINESPFWADKISVECKQHPEFHEEVAKKINQVIDKILNEPPSEDQVAKIEIMQEESNTHFNYACKAEATYVESLLKEKQKA</sequence>
<dbReference type="Proteomes" id="UP001596170">
    <property type="component" value="Unassembled WGS sequence"/>
</dbReference>
<dbReference type="RefSeq" id="WP_377734673.1">
    <property type="nucleotide sequence ID" value="NZ_JBHSRI010000019.1"/>
</dbReference>
<gene>
    <name evidence="1" type="ORF">ACFPYN_12675</name>
</gene>
<proteinExistence type="predicted"/>
<evidence type="ECO:0008006" key="3">
    <source>
        <dbReference type="Google" id="ProtNLM"/>
    </source>
</evidence>
<dbReference type="EMBL" id="JBHSRI010000019">
    <property type="protein sequence ID" value="MFC6040278.1"/>
    <property type="molecule type" value="Genomic_DNA"/>
</dbReference>
<keyword evidence="2" id="KW-1185">Reference proteome</keyword>
<name>A0ABW1LAY5_9BACL</name>
<organism evidence="1 2">
    <name type="scientific">Paenisporosarcina macmurdoensis</name>
    <dbReference type="NCBI Taxonomy" id="212659"/>
    <lineage>
        <taxon>Bacteria</taxon>
        <taxon>Bacillati</taxon>
        <taxon>Bacillota</taxon>
        <taxon>Bacilli</taxon>
        <taxon>Bacillales</taxon>
        <taxon>Caryophanaceae</taxon>
        <taxon>Paenisporosarcina</taxon>
    </lineage>
</organism>
<evidence type="ECO:0000313" key="1">
    <source>
        <dbReference type="EMBL" id="MFC6040278.1"/>
    </source>
</evidence>
<reference evidence="2" key="1">
    <citation type="journal article" date="2019" name="Int. J. Syst. Evol. Microbiol.">
        <title>The Global Catalogue of Microorganisms (GCM) 10K type strain sequencing project: providing services to taxonomists for standard genome sequencing and annotation.</title>
        <authorList>
            <consortium name="The Broad Institute Genomics Platform"/>
            <consortium name="The Broad Institute Genome Sequencing Center for Infectious Disease"/>
            <person name="Wu L."/>
            <person name="Ma J."/>
        </authorList>
    </citation>
    <scope>NUCLEOTIDE SEQUENCE [LARGE SCALE GENOMIC DNA]</scope>
    <source>
        <strain evidence="2">CCUG 54527</strain>
    </source>
</reference>
<accession>A0ABW1LAY5</accession>
<comment type="caution">
    <text evidence="1">The sequence shown here is derived from an EMBL/GenBank/DDBJ whole genome shotgun (WGS) entry which is preliminary data.</text>
</comment>
<evidence type="ECO:0000313" key="2">
    <source>
        <dbReference type="Proteomes" id="UP001596170"/>
    </source>
</evidence>
<protein>
    <recommendedName>
        <fullName evidence="3">Group-specific protein</fullName>
    </recommendedName>
</protein>